<sequence>MALYITEQGLKVRKQGQRLQFFKEEKEVREIRLDDLDEIYVFGRVNFSAQALQALLKHEIKVHFLTTSGKYLGRLAPPRGKNVELRLAQFRAFENETRRLELAKAIVYGKIKNQKAFLRRQNRKLKDEKISQAILLLRQKAKEAEKAKSLESLRGIEGQAAQVYFDVFGKLFQVDGLTFPGRIRRPPPDPINALLSLGYTLLFAQIWSLTETSGLDPYLGFLHVPEYGRPSLVLDLAEEWRPLIVDPLVVRLFNWRTIRKEDFTKEPWDEEGDFSAVRLTPDGLRKFLGKFRERLGEEALYAPLGKRLRYRLIMQQQVWHLGRVLEGREGKYQSFTQD</sequence>
<comment type="subunit">
    <text evidence="9 10">Homodimer, forms a heterotetramer with a Cas2 homodimer.</text>
</comment>
<organism evidence="11 12">
    <name type="scientific">Thermodesulfatator autotrophicus</name>
    <dbReference type="NCBI Taxonomy" id="1795632"/>
    <lineage>
        <taxon>Bacteria</taxon>
        <taxon>Pseudomonadati</taxon>
        <taxon>Thermodesulfobacteriota</taxon>
        <taxon>Thermodesulfobacteria</taxon>
        <taxon>Thermodesulfobacteriales</taxon>
        <taxon>Thermodesulfatatoraceae</taxon>
        <taxon>Thermodesulfatator</taxon>
    </lineage>
</organism>
<dbReference type="Pfam" id="PF01867">
    <property type="entry name" value="Cas_Cas1"/>
    <property type="match status" value="1"/>
</dbReference>
<dbReference type="RefSeq" id="WP_068543363.1">
    <property type="nucleotide sequence ID" value="NZ_LSFI01000049.1"/>
</dbReference>
<dbReference type="GO" id="GO:0046872">
    <property type="term" value="F:metal ion binding"/>
    <property type="evidence" value="ECO:0007669"/>
    <property type="project" value="UniProtKB-UniRule"/>
</dbReference>
<dbReference type="InterPro" id="IPR002729">
    <property type="entry name" value="CRISPR-assoc_Cas1"/>
</dbReference>
<evidence type="ECO:0000256" key="3">
    <source>
        <dbReference type="ARBA" id="ARBA00022759"/>
    </source>
</evidence>
<dbReference type="PANTHER" id="PTHR34353">
    <property type="entry name" value="CRISPR-ASSOCIATED ENDONUCLEASE CAS1 1"/>
    <property type="match status" value="1"/>
</dbReference>
<evidence type="ECO:0000256" key="5">
    <source>
        <dbReference type="ARBA" id="ARBA00022842"/>
    </source>
</evidence>
<evidence type="ECO:0000256" key="10">
    <source>
        <dbReference type="HAMAP-Rule" id="MF_01470"/>
    </source>
</evidence>
<dbReference type="GO" id="GO:0004519">
    <property type="term" value="F:endonuclease activity"/>
    <property type="evidence" value="ECO:0007669"/>
    <property type="project" value="UniProtKB-UniRule"/>
</dbReference>
<dbReference type="InterPro" id="IPR042206">
    <property type="entry name" value="CRISPR-assoc_Cas1_C"/>
</dbReference>
<name>A0A177E553_9BACT</name>
<reference evidence="11 12" key="1">
    <citation type="submission" date="2016-02" db="EMBL/GenBank/DDBJ databases">
        <title>Draft genome sequence of Thermodesulfatator sp. S606.</title>
        <authorList>
            <person name="Lai Q."/>
            <person name="Cao J."/>
            <person name="Dupont S."/>
            <person name="Shao Z."/>
            <person name="Jebbar M."/>
            <person name="Alain K."/>
        </authorList>
    </citation>
    <scope>NUCLEOTIDE SEQUENCE [LARGE SCALE GENOMIC DNA]</scope>
    <source>
        <strain evidence="11 12">S606</strain>
    </source>
</reference>
<dbReference type="Proteomes" id="UP000076964">
    <property type="component" value="Unassembled WGS sequence"/>
</dbReference>
<dbReference type="NCBIfam" id="TIGR00287">
    <property type="entry name" value="cas1"/>
    <property type="match status" value="1"/>
</dbReference>
<protein>
    <recommendedName>
        <fullName evidence="10">CRISPR-associated endonuclease Cas1</fullName>
        <ecNumber evidence="10">3.1.-.-</ecNumber>
    </recommendedName>
</protein>
<keyword evidence="6 10" id="KW-0051">Antiviral defense</keyword>
<feature type="binding site" evidence="10">
    <location>
        <position position="157"/>
    </location>
    <ligand>
        <name>Mn(2+)</name>
        <dbReference type="ChEBI" id="CHEBI:29035"/>
    </ligand>
</feature>
<dbReference type="GO" id="GO:0016787">
    <property type="term" value="F:hydrolase activity"/>
    <property type="evidence" value="ECO:0007669"/>
    <property type="project" value="UniProtKB-KW"/>
</dbReference>
<evidence type="ECO:0000256" key="7">
    <source>
        <dbReference type="ARBA" id="ARBA00023125"/>
    </source>
</evidence>
<dbReference type="Gene3D" id="3.100.10.20">
    <property type="entry name" value="CRISPR-associated endonuclease Cas1, N-terminal domain"/>
    <property type="match status" value="1"/>
</dbReference>
<evidence type="ECO:0000256" key="8">
    <source>
        <dbReference type="ARBA" id="ARBA00023211"/>
    </source>
</evidence>
<dbReference type="InterPro" id="IPR050646">
    <property type="entry name" value="Cas1"/>
</dbReference>
<gene>
    <name evidence="10" type="primary">cas1</name>
    <name evidence="11" type="ORF">TH606_09635</name>
</gene>
<evidence type="ECO:0000313" key="11">
    <source>
        <dbReference type="EMBL" id="OAG26918.1"/>
    </source>
</evidence>
<evidence type="ECO:0000313" key="12">
    <source>
        <dbReference type="Proteomes" id="UP000076964"/>
    </source>
</evidence>
<keyword evidence="7 10" id="KW-0238">DNA-binding</keyword>
<evidence type="ECO:0000256" key="6">
    <source>
        <dbReference type="ARBA" id="ARBA00023118"/>
    </source>
</evidence>
<dbReference type="EMBL" id="LSFI01000049">
    <property type="protein sequence ID" value="OAG26918.1"/>
    <property type="molecule type" value="Genomic_DNA"/>
</dbReference>
<keyword evidence="4 10" id="KW-0378">Hydrolase</keyword>
<comment type="function">
    <text evidence="10">CRISPR (clustered regularly interspaced short palindromic repeat), is an adaptive immune system that provides protection against mobile genetic elements (viruses, transposable elements and conjugative plasmids). CRISPR clusters contain spacers, sequences complementary to antecedent mobile elements, and target invading nucleic acids. CRISPR clusters are transcribed and processed into CRISPR RNA (crRNA). Acts as a dsDNA endonuclease. Involved in the integration of spacer DNA into the CRISPR cassette.</text>
</comment>
<keyword evidence="8 10" id="KW-0464">Manganese</keyword>
<keyword evidence="3 10" id="KW-0255">Endonuclease</keyword>
<dbReference type="AlphaFoldDB" id="A0A177E553"/>
<feature type="binding site" evidence="10">
    <location>
        <position position="238"/>
    </location>
    <ligand>
        <name>Mn(2+)</name>
        <dbReference type="ChEBI" id="CHEBI:29035"/>
    </ligand>
</feature>
<comment type="caution">
    <text evidence="11">The sequence shown here is derived from an EMBL/GenBank/DDBJ whole genome shotgun (WGS) entry which is preliminary data.</text>
</comment>
<keyword evidence="1 10" id="KW-0540">Nuclease</keyword>
<dbReference type="HAMAP" id="MF_01470">
    <property type="entry name" value="Cas1"/>
    <property type="match status" value="1"/>
</dbReference>
<evidence type="ECO:0000256" key="4">
    <source>
        <dbReference type="ARBA" id="ARBA00022801"/>
    </source>
</evidence>
<keyword evidence="2 10" id="KW-0479">Metal-binding</keyword>
<dbReference type="Gene3D" id="1.20.120.920">
    <property type="entry name" value="CRISPR-associated endonuclease Cas1, C-terminal domain"/>
    <property type="match status" value="1"/>
</dbReference>
<evidence type="ECO:0000256" key="1">
    <source>
        <dbReference type="ARBA" id="ARBA00022722"/>
    </source>
</evidence>
<dbReference type="OrthoDB" id="9803119at2"/>
<proteinExistence type="inferred from homology"/>
<dbReference type="InterPro" id="IPR042211">
    <property type="entry name" value="CRISPR-assoc_Cas1_N"/>
</dbReference>
<comment type="cofactor">
    <cofactor evidence="10">
        <name>Mg(2+)</name>
        <dbReference type="ChEBI" id="CHEBI:18420"/>
    </cofactor>
    <cofactor evidence="10">
        <name>Mn(2+)</name>
        <dbReference type="ChEBI" id="CHEBI:29035"/>
    </cofactor>
</comment>
<comment type="similarity">
    <text evidence="10">Belongs to the CRISPR-associated endonuclease Cas1 family.</text>
</comment>
<evidence type="ECO:0000256" key="9">
    <source>
        <dbReference type="ARBA" id="ARBA00038592"/>
    </source>
</evidence>
<dbReference type="STRING" id="1795632.TH606_09635"/>
<accession>A0A177E553</accession>
<dbReference type="EC" id="3.1.-.-" evidence="10"/>
<feature type="binding site" evidence="10">
    <location>
        <position position="223"/>
    </location>
    <ligand>
        <name>Mn(2+)</name>
        <dbReference type="ChEBI" id="CHEBI:29035"/>
    </ligand>
</feature>
<dbReference type="CDD" id="cd09634">
    <property type="entry name" value="Cas1_I-II-III"/>
    <property type="match status" value="1"/>
</dbReference>
<dbReference type="PANTHER" id="PTHR34353:SF2">
    <property type="entry name" value="CRISPR-ASSOCIATED ENDONUCLEASE CAS1 1"/>
    <property type="match status" value="1"/>
</dbReference>
<dbReference type="GO" id="GO:0043571">
    <property type="term" value="P:maintenance of CRISPR repeat elements"/>
    <property type="evidence" value="ECO:0007669"/>
    <property type="project" value="UniProtKB-UniRule"/>
</dbReference>
<dbReference type="GO" id="GO:0003677">
    <property type="term" value="F:DNA binding"/>
    <property type="evidence" value="ECO:0007669"/>
    <property type="project" value="UniProtKB-KW"/>
</dbReference>
<dbReference type="GO" id="GO:0051607">
    <property type="term" value="P:defense response to virus"/>
    <property type="evidence" value="ECO:0007669"/>
    <property type="project" value="UniProtKB-UniRule"/>
</dbReference>
<keyword evidence="12" id="KW-1185">Reference proteome</keyword>
<evidence type="ECO:0000256" key="2">
    <source>
        <dbReference type="ARBA" id="ARBA00022723"/>
    </source>
</evidence>
<keyword evidence="5 10" id="KW-0460">Magnesium</keyword>